<dbReference type="GO" id="GO:0046872">
    <property type="term" value="F:metal ion binding"/>
    <property type="evidence" value="ECO:0007669"/>
    <property type="project" value="UniProtKB-KW"/>
</dbReference>
<protein>
    <recommendedName>
        <fullName evidence="6">Malic enzyme</fullName>
    </recommendedName>
</protein>
<dbReference type="SUPFAM" id="SSF51735">
    <property type="entry name" value="NAD(P)-binding Rossmann-fold domains"/>
    <property type="match status" value="2"/>
</dbReference>
<evidence type="ECO:0000256" key="6">
    <source>
        <dbReference type="RuleBase" id="RU003426"/>
    </source>
</evidence>
<dbReference type="InterPro" id="IPR001891">
    <property type="entry name" value="Malic_OxRdtase"/>
</dbReference>
<evidence type="ECO:0000256" key="2">
    <source>
        <dbReference type="ARBA" id="ARBA00001946"/>
    </source>
</evidence>
<evidence type="ECO:0000313" key="10">
    <source>
        <dbReference type="Proteomes" id="UP000005408"/>
    </source>
</evidence>
<dbReference type="FunFam" id="3.40.50.10380:FF:000004">
    <property type="entry name" value="Malic enzyme"/>
    <property type="match status" value="1"/>
</dbReference>
<dbReference type="InterPro" id="IPR036291">
    <property type="entry name" value="NAD(P)-bd_dom_sf"/>
</dbReference>
<dbReference type="Gene3D" id="3.40.50.720">
    <property type="entry name" value="NAD(P)-binding Rossmann-like Domain"/>
    <property type="match status" value="2"/>
</dbReference>
<feature type="domain" description="Malic enzyme N-terminal" evidence="8">
    <location>
        <begin position="86"/>
        <end position="267"/>
    </location>
</feature>
<dbReference type="FunFam" id="3.40.50.720:FF:000060">
    <property type="entry name" value="Malic enzyme"/>
    <property type="match status" value="1"/>
</dbReference>
<reference evidence="9" key="1">
    <citation type="submission" date="2022-08" db="UniProtKB">
        <authorList>
            <consortium name="EnsemblMetazoa"/>
        </authorList>
    </citation>
    <scope>IDENTIFICATION</scope>
    <source>
        <strain evidence="9">05x7-T-G4-1.051#20</strain>
    </source>
</reference>
<comment type="cofactor">
    <cofactor evidence="2">
        <name>Mg(2+)</name>
        <dbReference type="ChEBI" id="CHEBI:18420"/>
    </cofactor>
</comment>
<evidence type="ECO:0000256" key="4">
    <source>
        <dbReference type="ARBA" id="ARBA00022723"/>
    </source>
</evidence>
<dbReference type="PANTHER" id="PTHR23406">
    <property type="entry name" value="MALIC ENZYME-RELATED"/>
    <property type="match status" value="1"/>
</dbReference>
<dbReference type="InterPro" id="IPR012302">
    <property type="entry name" value="Malic_NAD-bd"/>
</dbReference>
<dbReference type="SUPFAM" id="SSF53223">
    <property type="entry name" value="Aminoacid dehydrogenase-like, N-terminal domain"/>
    <property type="match status" value="1"/>
</dbReference>
<keyword evidence="5 6" id="KW-0560">Oxidoreductase</keyword>
<comment type="cofactor">
    <cofactor evidence="1">
        <name>Mn(2+)</name>
        <dbReference type="ChEBI" id="CHEBI:29035"/>
    </cofactor>
</comment>
<dbReference type="NCBIfam" id="NF010052">
    <property type="entry name" value="PRK13529.1"/>
    <property type="match status" value="1"/>
</dbReference>
<comment type="similarity">
    <text evidence="3 6">Belongs to the malic enzymes family.</text>
</comment>
<dbReference type="GO" id="GO:0004473">
    <property type="term" value="F:malate dehydrogenase (decarboxylating) (NADP+) activity"/>
    <property type="evidence" value="ECO:0007669"/>
    <property type="project" value="TreeGrafter"/>
</dbReference>
<evidence type="ECO:0000256" key="3">
    <source>
        <dbReference type="ARBA" id="ARBA00008785"/>
    </source>
</evidence>
<dbReference type="Gene3D" id="3.40.50.10380">
    <property type="entry name" value="Malic enzyme, N-terminal domain"/>
    <property type="match status" value="1"/>
</dbReference>
<keyword evidence="4 6" id="KW-0479">Metal-binding</keyword>
<organism evidence="9 10">
    <name type="scientific">Magallana gigas</name>
    <name type="common">Pacific oyster</name>
    <name type="synonym">Crassostrea gigas</name>
    <dbReference type="NCBI Taxonomy" id="29159"/>
    <lineage>
        <taxon>Eukaryota</taxon>
        <taxon>Metazoa</taxon>
        <taxon>Spiralia</taxon>
        <taxon>Lophotrochozoa</taxon>
        <taxon>Mollusca</taxon>
        <taxon>Bivalvia</taxon>
        <taxon>Autobranchia</taxon>
        <taxon>Pteriomorphia</taxon>
        <taxon>Ostreida</taxon>
        <taxon>Ostreoidea</taxon>
        <taxon>Ostreidae</taxon>
        <taxon>Magallana</taxon>
    </lineage>
</organism>
<evidence type="ECO:0000313" key="9">
    <source>
        <dbReference type="EnsemblMetazoa" id="G18442.3:cds"/>
    </source>
</evidence>
<evidence type="ECO:0000259" key="8">
    <source>
        <dbReference type="SMART" id="SM01274"/>
    </source>
</evidence>
<sequence>MAEKNSSAVGGVDKIAHPRVRGVDILRDPLLNKEFGFTLRERQILGIHGLIPPAIRTQEEQSHNVLLNFNRWDNDLDKYIYLMGLQDRNEKLFYRVVTDNVEKMMPIIYTPTVGQACLKYGLIFRKPRGLYITIYDKGHIFDILCNWTIDDVKAIVVTDGERILGLGDLGCYGMGIPVGKLSLYTALAGIQPHQCLPILLDVGTNNKALLDDPLYIGLRQNRIQGKEYDEFIDEFMQACVKRYTREVLVQFEDFGNHNAFRFLEKYRNDYCTFNDDIQGTAAVAVAGILASLKITKKPLKDNVFVFQGAGEASIGIATLLVMAMAEAGISEKEALKRVYMVDSRGLIVKNRPSGGVTGPKIRFAQEHAPVDKLVDVVKLVKPTAIIGAAAVASAFTEEILTLMGNNNERPIVFALSNPTSKAECTAEQAYSVTKGRCVFASGSPFPAVTYNGKTFHPGQGNNAYIFPGIALATILCDIRSITDEVFLESAKLLADMVDEKSLSMGLVYPPLSGILKVSTDLAIGLINYAYKHKLAYHYPEPEDKETFVKSYQYDMNYKSFEPATYNWPDGLNSTVCKGRCVFASGSPFPAVTYNGKTFHPGQGNNAYIFPGIALATILCDIRSITDEVFLESAKLLADMVDEKSLSMGLVYPPLSGILKVSTDLAIGLINYAYKHKLAYHYPEPEDKETFVKSYQYDMNYKSFEPATYNWPDGLNSTVCKV</sequence>
<dbReference type="InterPro" id="IPR015884">
    <property type="entry name" value="Malic_enzyme_CS"/>
</dbReference>
<dbReference type="AlphaFoldDB" id="A0A8W8JG84"/>
<dbReference type="PROSITE" id="PS00331">
    <property type="entry name" value="MALIC_ENZYMES"/>
    <property type="match status" value="1"/>
</dbReference>
<evidence type="ECO:0000256" key="5">
    <source>
        <dbReference type="ARBA" id="ARBA00023002"/>
    </source>
</evidence>
<dbReference type="PANTHER" id="PTHR23406:SF90">
    <property type="entry name" value="MALIC ENZYME-RELATED"/>
    <property type="match status" value="1"/>
</dbReference>
<evidence type="ECO:0000259" key="7">
    <source>
        <dbReference type="SMART" id="SM00919"/>
    </source>
</evidence>
<dbReference type="GO" id="GO:0006108">
    <property type="term" value="P:malate metabolic process"/>
    <property type="evidence" value="ECO:0007669"/>
    <property type="project" value="TreeGrafter"/>
</dbReference>
<dbReference type="InterPro" id="IPR046346">
    <property type="entry name" value="Aminoacid_DH-like_N_sf"/>
</dbReference>
<dbReference type="Proteomes" id="UP000005408">
    <property type="component" value="Unassembled WGS sequence"/>
</dbReference>
<evidence type="ECO:0000256" key="1">
    <source>
        <dbReference type="ARBA" id="ARBA00001936"/>
    </source>
</evidence>
<dbReference type="PRINTS" id="PR00072">
    <property type="entry name" value="MALOXRDTASE"/>
</dbReference>
<dbReference type="InterPro" id="IPR037062">
    <property type="entry name" value="Malic_N_dom_sf"/>
</dbReference>
<dbReference type="EnsemblMetazoa" id="G18442.3">
    <property type="protein sequence ID" value="G18442.3:cds"/>
    <property type="gene ID" value="G18442"/>
</dbReference>
<dbReference type="GO" id="GO:0051287">
    <property type="term" value="F:NAD binding"/>
    <property type="evidence" value="ECO:0007669"/>
    <property type="project" value="InterPro"/>
</dbReference>
<dbReference type="InterPro" id="IPR012301">
    <property type="entry name" value="Malic_N_dom"/>
</dbReference>
<dbReference type="Pfam" id="PF03949">
    <property type="entry name" value="Malic_M"/>
    <property type="match status" value="2"/>
</dbReference>
<proteinExistence type="inferred from homology"/>
<keyword evidence="10" id="KW-1185">Reference proteome</keyword>
<dbReference type="GO" id="GO:0005739">
    <property type="term" value="C:mitochondrion"/>
    <property type="evidence" value="ECO:0007669"/>
    <property type="project" value="TreeGrafter"/>
</dbReference>
<dbReference type="SMART" id="SM00919">
    <property type="entry name" value="Malic_M"/>
    <property type="match status" value="1"/>
</dbReference>
<name>A0A8W8JG84_MAGGI</name>
<dbReference type="Pfam" id="PF00390">
    <property type="entry name" value="malic"/>
    <property type="match status" value="1"/>
</dbReference>
<dbReference type="CDD" id="cd05312">
    <property type="entry name" value="NAD_bind_1_malic_enz"/>
    <property type="match status" value="1"/>
</dbReference>
<feature type="domain" description="Malic enzyme NAD-binding" evidence="7">
    <location>
        <begin position="277"/>
        <end position="530"/>
    </location>
</feature>
<accession>A0A8W8JG84</accession>
<dbReference type="SMART" id="SM01274">
    <property type="entry name" value="malic"/>
    <property type="match status" value="1"/>
</dbReference>